<evidence type="ECO:0000256" key="8">
    <source>
        <dbReference type="RuleBase" id="RU363031"/>
    </source>
</evidence>
<dbReference type="InterPro" id="IPR037033">
    <property type="entry name" value="DNA-dir_RNAP_su2_hyb_sf"/>
</dbReference>
<evidence type="ECO:0000259" key="14">
    <source>
        <dbReference type="Pfam" id="PF10385"/>
    </source>
</evidence>
<dbReference type="SUPFAM" id="SSF64484">
    <property type="entry name" value="beta and beta-prime subunits of DNA dependent RNA-polymerase"/>
    <property type="match status" value="1"/>
</dbReference>
<reference evidence="15 16" key="1">
    <citation type="submission" date="2010-11" db="EMBL/GenBank/DDBJ databases">
        <title>The complete genome of Thermotoga thermarum DSM 5069.</title>
        <authorList>
            <consortium name="US DOE Joint Genome Institute (JGI-PGF)"/>
            <person name="Lucas S."/>
            <person name="Copeland A."/>
            <person name="Lapidus A."/>
            <person name="Bruce D."/>
            <person name="Goodwin L."/>
            <person name="Pitluck S."/>
            <person name="Kyrpides N."/>
            <person name="Mavromatis K."/>
            <person name="Ivanova N."/>
            <person name="Zeytun A."/>
            <person name="Brettin T."/>
            <person name="Detter J.C."/>
            <person name="Tapia R."/>
            <person name="Han C."/>
            <person name="Land M."/>
            <person name="Hauser L."/>
            <person name="Markowitz V."/>
            <person name="Cheng J.-F."/>
            <person name="Hugenholtz P."/>
            <person name="Woyke T."/>
            <person name="Wu D."/>
            <person name="Spring S."/>
            <person name="Schroeder M."/>
            <person name="Brambilla E."/>
            <person name="Klenk H.-P."/>
            <person name="Eisen J.A."/>
        </authorList>
    </citation>
    <scope>NUCLEOTIDE SEQUENCE [LARGE SCALE GENOMIC DNA]</scope>
    <source>
        <strain evidence="15 16">DSM 5069</strain>
    </source>
</reference>
<comment type="catalytic activity">
    <reaction evidence="5 6 8">
        <text>RNA(n) + a ribonucleoside 5'-triphosphate = RNA(n+1) + diphosphate</text>
        <dbReference type="Rhea" id="RHEA:21248"/>
        <dbReference type="Rhea" id="RHEA-COMP:14527"/>
        <dbReference type="Rhea" id="RHEA-COMP:17342"/>
        <dbReference type="ChEBI" id="CHEBI:33019"/>
        <dbReference type="ChEBI" id="CHEBI:61557"/>
        <dbReference type="ChEBI" id="CHEBI:140395"/>
        <dbReference type="EC" id="2.7.7.6"/>
    </reaction>
</comment>
<dbReference type="EC" id="2.7.7.6" evidence="6 8"/>
<evidence type="ECO:0000259" key="9">
    <source>
        <dbReference type="Pfam" id="PF00562"/>
    </source>
</evidence>
<dbReference type="Pfam" id="PF04565">
    <property type="entry name" value="RNA_pol_Rpb2_3"/>
    <property type="match status" value="1"/>
</dbReference>
<dbReference type="InterPro" id="IPR010243">
    <property type="entry name" value="RNA_pol_bsu_bac"/>
</dbReference>
<dbReference type="KEGG" id="tta:Theth_0861"/>
<evidence type="ECO:0000313" key="16">
    <source>
        <dbReference type="Proteomes" id="UP000006804"/>
    </source>
</evidence>
<dbReference type="InterPro" id="IPR007645">
    <property type="entry name" value="RNA_pol_Rpb2_3"/>
</dbReference>
<gene>
    <name evidence="6" type="primary">rpoB</name>
    <name evidence="15" type="ORF">Theth_0861</name>
</gene>
<dbReference type="InterPro" id="IPR007121">
    <property type="entry name" value="RNA_pol_bsu_CS"/>
</dbReference>
<dbReference type="Gene3D" id="2.40.50.100">
    <property type="match status" value="1"/>
</dbReference>
<dbReference type="InterPro" id="IPR007642">
    <property type="entry name" value="RNA_pol_Rpb2_2"/>
</dbReference>
<comment type="function">
    <text evidence="6 8">DNA-dependent RNA polymerase catalyzes the transcription of DNA into RNA using the four ribonucleoside triphosphates as substrates.</text>
</comment>
<comment type="similarity">
    <text evidence="6 7">Belongs to the RNA polymerase beta chain family.</text>
</comment>
<dbReference type="HOGENOM" id="CLU_000524_4_1_0"/>
<evidence type="ECO:0000256" key="1">
    <source>
        <dbReference type="ARBA" id="ARBA00022478"/>
    </source>
</evidence>
<keyword evidence="3 6" id="KW-0548">Nucleotidyltransferase</keyword>
<keyword evidence="4 6" id="KW-0804">Transcription</keyword>
<dbReference type="GO" id="GO:0003899">
    <property type="term" value="F:DNA-directed RNA polymerase activity"/>
    <property type="evidence" value="ECO:0007669"/>
    <property type="project" value="UniProtKB-UniRule"/>
</dbReference>
<dbReference type="InterPro" id="IPR042107">
    <property type="entry name" value="DNA-dir_RNA_pol_bsu_ext_1_sf"/>
</dbReference>
<dbReference type="Proteomes" id="UP000006804">
    <property type="component" value="Chromosome"/>
</dbReference>
<sequence>MKLVRYGRRERLSFGRIQEAIPVPDLLSIQKNSYKDFLENGLLRVLKKFSPITSLPHKGDLKRGEKGFVLEFVSTRVGQPDRTPEECKEKGLTYSVPVYVLVRVTDMSTGEIREEEAFLGSIPYMTPTGSFIVNGTERVVVNQLVRAPGVYFISESSKTHVQEQIYVVHFLPARGAWLEILYNPSEELFYARIDRRRRINLFLLFKAIGYESDLEILDLFPDYVDAEDEYSLETALGSIILEDIIVDGTKIVERGQPLTAEAIEIIKNTKIKTIKRTHPAAQKTLEKLRDAHGDVDSNKAFIEIYRKLKPGEIPRLATAKSYLMGLYFTNERFELTEVGRYKINKKLTQAYKDYLVQVKNVPKREVEKVEYNVDQLVLVPLDIVLATRYLLEVSKNPEIMDTKDHLGNKRVRTVGELIEVELERALAKAQKTIQERLAIYDSLDKIPISNLINIKTIISGIHQFFATSPLSQFMEQVNPLAELTHKRRLTAVGPGGLKRERARFEVRDVHHSHYGRMCPIETPEGSNIGLITSLAVYAGIDKYGFLVTPYRKVVDGKVTDEIVYLTADEEEHYNIAPCTVKLDENMRIVDEKVPVRYMEKLQYVEREKVQFMDVSTKQIISVSTALIPFLEHDDANRALMGSNMQRQAVPLLKTEAPFVATGMEYDAARYSGYVVIAKHDGIVKKVDARRIIIHRTDEKGNPIYQNGKPVLDEYRLMKFVRSNQDTTINQRPIVDVGDFVKAGDVIADGPATDMGELALGRNVLVAFMPWEGYNFEDAILVSQELLEEDTFTSIHIEVYETQVRDTRLGPEEVTADIPNVSKEQLRSLDENGIVRIGAYVGPQDILVGKVTPKGEGETTPEEKIIRSVFGERGKDVKDSSLRLPHGTDGRVIDVKIFDKEEGIDLGPGVNKLIKVYVASRKTLEVGDKLAGRHGNKGVVSMILPKEDMPFLPDGTPVQVVLSPLGVPSRMNLGQILETHLGWLAKLTNTWFVSPVFDGAKEDEILPWLYKERKAVGLEAGDDENNPSGKVILRDGRTGEPFANPVVVGYMYIMKLIHIAKDKIHARSTGPYSLIHQQPLGGKAQFGGQRFGEMEVWALEAHGAAHTLNEMLTIKSDDIRGRNEVYKAILKGKNIPEPGIPESFKVLVKELRGLALDVRVYDEDGNEIDIDSI</sequence>
<dbReference type="AlphaFoldDB" id="F7YYC4"/>
<evidence type="ECO:0000256" key="6">
    <source>
        <dbReference type="HAMAP-Rule" id="MF_01321"/>
    </source>
</evidence>
<dbReference type="InterPro" id="IPR007644">
    <property type="entry name" value="RNA_pol_bsu_protrusion"/>
</dbReference>
<dbReference type="Gene3D" id="3.90.1800.10">
    <property type="entry name" value="RNA polymerase alpha subunit dimerisation domain"/>
    <property type="match status" value="1"/>
</dbReference>
<dbReference type="eggNOG" id="COG0085">
    <property type="taxonomic scope" value="Bacteria"/>
</dbReference>
<name>F7YYC4_9THEM</name>
<accession>F7YYC4</accession>
<evidence type="ECO:0000259" key="12">
    <source>
        <dbReference type="Pfam" id="PF04563"/>
    </source>
</evidence>
<evidence type="ECO:0000259" key="11">
    <source>
        <dbReference type="Pfam" id="PF04561"/>
    </source>
</evidence>
<dbReference type="NCBIfam" id="NF001616">
    <property type="entry name" value="PRK00405.1"/>
    <property type="match status" value="1"/>
</dbReference>
<organism evidence="15 16">
    <name type="scientific">Pseudothermotoga thermarum DSM 5069</name>
    <dbReference type="NCBI Taxonomy" id="688269"/>
    <lineage>
        <taxon>Bacteria</taxon>
        <taxon>Thermotogati</taxon>
        <taxon>Thermotogota</taxon>
        <taxon>Thermotogae</taxon>
        <taxon>Thermotogales</taxon>
        <taxon>Thermotogaceae</taxon>
        <taxon>Pseudothermotoga</taxon>
    </lineage>
</organism>
<dbReference type="Gene3D" id="3.90.1100.10">
    <property type="match status" value="2"/>
</dbReference>
<comment type="subunit">
    <text evidence="6 8">The RNAP catalytic core consists of 2 alpha, 1 beta, 1 beta' and 1 omega subunit. When a sigma factor is associated with the core the holoenzyme is formed, which can initiate transcription.</text>
</comment>
<feature type="domain" description="RNA polymerase Rpb2" evidence="10">
    <location>
        <begin position="1086"/>
        <end position="1161"/>
    </location>
</feature>
<evidence type="ECO:0000256" key="5">
    <source>
        <dbReference type="ARBA" id="ARBA00048552"/>
    </source>
</evidence>
<evidence type="ECO:0000259" key="13">
    <source>
        <dbReference type="Pfam" id="PF04565"/>
    </source>
</evidence>
<dbReference type="CDD" id="cd00653">
    <property type="entry name" value="RNA_pol_B_RPB2"/>
    <property type="match status" value="1"/>
</dbReference>
<dbReference type="GO" id="GO:0003677">
    <property type="term" value="F:DNA binding"/>
    <property type="evidence" value="ECO:0007669"/>
    <property type="project" value="UniProtKB-UniRule"/>
</dbReference>
<feature type="domain" description="RNA polymerase Rpb2" evidence="13">
    <location>
        <begin position="472"/>
        <end position="540"/>
    </location>
</feature>
<keyword evidence="1 6" id="KW-0240">DNA-directed RNA polymerase</keyword>
<dbReference type="InterPro" id="IPR019462">
    <property type="entry name" value="DNA-dir_RNA_pol_bsu_external_1"/>
</dbReference>
<dbReference type="Pfam" id="PF04561">
    <property type="entry name" value="RNA_pol_Rpb2_2"/>
    <property type="match status" value="1"/>
</dbReference>
<dbReference type="InterPro" id="IPR014724">
    <property type="entry name" value="RNA_pol_RPB2_OB-fold"/>
</dbReference>
<evidence type="ECO:0000256" key="7">
    <source>
        <dbReference type="RuleBase" id="RU000434"/>
    </source>
</evidence>
<dbReference type="Pfam" id="PF00562">
    <property type="entry name" value="RNA_pol_Rpb2_6"/>
    <property type="match status" value="1"/>
</dbReference>
<dbReference type="RefSeq" id="WP_013932167.1">
    <property type="nucleotide sequence ID" value="NC_015707.1"/>
</dbReference>
<evidence type="ECO:0000256" key="3">
    <source>
        <dbReference type="ARBA" id="ARBA00022695"/>
    </source>
</evidence>
<dbReference type="PATRIC" id="fig|688269.3.peg.885"/>
<evidence type="ECO:0000259" key="10">
    <source>
        <dbReference type="Pfam" id="PF04560"/>
    </source>
</evidence>
<dbReference type="Pfam" id="PF04563">
    <property type="entry name" value="RNA_pol_Rpb2_1"/>
    <property type="match status" value="1"/>
</dbReference>
<dbReference type="GO" id="GO:0006351">
    <property type="term" value="P:DNA-templated transcription"/>
    <property type="evidence" value="ECO:0007669"/>
    <property type="project" value="UniProtKB-UniRule"/>
</dbReference>
<dbReference type="InterPro" id="IPR015712">
    <property type="entry name" value="DNA-dir_RNA_pol_su2"/>
</dbReference>
<dbReference type="Gene3D" id="2.30.150.10">
    <property type="entry name" value="DNA-directed RNA polymerase, beta subunit, external 1 domain"/>
    <property type="match status" value="1"/>
</dbReference>
<dbReference type="GO" id="GO:0000428">
    <property type="term" value="C:DNA-directed RNA polymerase complex"/>
    <property type="evidence" value="ECO:0007669"/>
    <property type="project" value="UniProtKB-KW"/>
</dbReference>
<dbReference type="Pfam" id="PF04560">
    <property type="entry name" value="RNA_pol_Rpb2_7"/>
    <property type="match status" value="1"/>
</dbReference>
<dbReference type="Gene3D" id="2.40.50.150">
    <property type="match status" value="1"/>
</dbReference>
<dbReference type="NCBIfam" id="TIGR02013">
    <property type="entry name" value="rpoB"/>
    <property type="match status" value="1"/>
</dbReference>
<dbReference type="GO" id="GO:0032549">
    <property type="term" value="F:ribonucleoside binding"/>
    <property type="evidence" value="ECO:0007669"/>
    <property type="project" value="InterPro"/>
</dbReference>
<feature type="domain" description="RNA polymerase beta subunit protrusion" evidence="12">
    <location>
        <begin position="26"/>
        <end position="457"/>
    </location>
</feature>
<evidence type="ECO:0000256" key="2">
    <source>
        <dbReference type="ARBA" id="ARBA00022679"/>
    </source>
</evidence>
<dbReference type="InterPro" id="IPR007641">
    <property type="entry name" value="RNA_pol_Rpb2_7"/>
</dbReference>
<proteinExistence type="inferred from homology"/>
<keyword evidence="16" id="KW-1185">Reference proteome</keyword>
<evidence type="ECO:0000256" key="4">
    <source>
        <dbReference type="ARBA" id="ARBA00023163"/>
    </source>
</evidence>
<dbReference type="Gene3D" id="2.40.270.10">
    <property type="entry name" value="DNA-directed RNA polymerase, subunit 2, domain 6"/>
    <property type="match status" value="1"/>
</dbReference>
<dbReference type="PANTHER" id="PTHR20856">
    <property type="entry name" value="DNA-DIRECTED RNA POLYMERASE I SUBUNIT 2"/>
    <property type="match status" value="1"/>
</dbReference>
<protein>
    <recommendedName>
        <fullName evidence="6 8">DNA-directed RNA polymerase subunit beta</fullName>
        <shortName evidence="6">RNAP subunit beta</shortName>
        <ecNumber evidence="6 8">2.7.7.6</ecNumber>
    </recommendedName>
    <alternativeName>
        <fullName evidence="6">RNA polymerase subunit beta</fullName>
    </alternativeName>
    <alternativeName>
        <fullName evidence="6">Transcriptase subunit beta</fullName>
    </alternativeName>
</protein>
<dbReference type="HAMAP" id="MF_01321">
    <property type="entry name" value="RNApol_bact_RpoB"/>
    <property type="match status" value="1"/>
</dbReference>
<feature type="domain" description="RNA polymerase Rpb2" evidence="11">
    <location>
        <begin position="146"/>
        <end position="220"/>
    </location>
</feature>
<keyword evidence="2 6" id="KW-0808">Transferase</keyword>
<dbReference type="Pfam" id="PF10385">
    <property type="entry name" value="RNA_pol_Rpb2_45"/>
    <property type="match status" value="1"/>
</dbReference>
<dbReference type="InterPro" id="IPR007120">
    <property type="entry name" value="DNA-dir_RNAP_su2_dom"/>
</dbReference>
<dbReference type="EMBL" id="CP002351">
    <property type="protein sequence ID" value="AEH50945.1"/>
    <property type="molecule type" value="Genomic_DNA"/>
</dbReference>
<dbReference type="STRING" id="688269.Theth_0861"/>
<dbReference type="OrthoDB" id="9803954at2"/>
<feature type="domain" description="DNA-directed RNA polymerase subunit 2 hybrid-binding" evidence="9">
    <location>
        <begin position="676"/>
        <end position="1084"/>
    </location>
</feature>
<evidence type="ECO:0000313" key="15">
    <source>
        <dbReference type="EMBL" id="AEH50945.1"/>
    </source>
</evidence>
<feature type="domain" description="DNA-directed RNA polymerase beta subunit external 1" evidence="14">
    <location>
        <begin position="550"/>
        <end position="615"/>
    </location>
</feature>
<dbReference type="PROSITE" id="PS01166">
    <property type="entry name" value="RNA_POL_BETA"/>
    <property type="match status" value="1"/>
</dbReference>